<dbReference type="STRING" id="1814289.SAMN05216410_0458"/>
<proteinExistence type="predicted"/>
<feature type="region of interest" description="Disordered" evidence="1">
    <location>
        <begin position="1"/>
        <end position="23"/>
    </location>
</feature>
<evidence type="ECO:0000313" key="3">
    <source>
        <dbReference type="EMBL" id="SDB85204.1"/>
    </source>
</evidence>
<feature type="transmembrane region" description="Helical" evidence="2">
    <location>
        <begin position="30"/>
        <end position="50"/>
    </location>
</feature>
<dbReference type="EMBL" id="FMYH01000001">
    <property type="protein sequence ID" value="SDB85204.1"/>
    <property type="molecule type" value="Genomic_DNA"/>
</dbReference>
<organism evidence="3 4">
    <name type="scientific">Sanguibacter gelidistatuariae</name>
    <dbReference type="NCBI Taxonomy" id="1814289"/>
    <lineage>
        <taxon>Bacteria</taxon>
        <taxon>Bacillati</taxon>
        <taxon>Actinomycetota</taxon>
        <taxon>Actinomycetes</taxon>
        <taxon>Micrococcales</taxon>
        <taxon>Sanguibacteraceae</taxon>
        <taxon>Sanguibacter</taxon>
    </lineage>
</organism>
<keyword evidence="4" id="KW-1185">Reference proteome</keyword>
<evidence type="ECO:0000256" key="2">
    <source>
        <dbReference type="SAM" id="Phobius"/>
    </source>
</evidence>
<dbReference type="AlphaFoldDB" id="A0A1G6GTD7"/>
<dbReference type="RefSeq" id="WP_175558965.1">
    <property type="nucleotide sequence ID" value="NZ_FMYH01000001.1"/>
</dbReference>
<evidence type="ECO:0000313" key="4">
    <source>
        <dbReference type="Proteomes" id="UP000199039"/>
    </source>
</evidence>
<dbReference type="Proteomes" id="UP000199039">
    <property type="component" value="Unassembled WGS sequence"/>
</dbReference>
<gene>
    <name evidence="3" type="ORF">SAMN05216410_0458</name>
</gene>
<evidence type="ECO:0000256" key="1">
    <source>
        <dbReference type="SAM" id="MobiDB-lite"/>
    </source>
</evidence>
<reference evidence="3 4" key="1">
    <citation type="submission" date="2016-09" db="EMBL/GenBank/DDBJ databases">
        <authorList>
            <person name="Capua I."/>
            <person name="De Benedictis P."/>
            <person name="Joannis T."/>
            <person name="Lombin L.H."/>
            <person name="Cattoli G."/>
        </authorList>
    </citation>
    <scope>NUCLEOTIDE SEQUENCE [LARGE SCALE GENOMIC DNA]</scope>
    <source>
        <strain evidence="3 4">ISLP-3</strain>
    </source>
</reference>
<accession>A0A1G6GTD7</accession>
<name>A0A1G6GTD7_9MICO</name>
<keyword evidence="2" id="KW-1133">Transmembrane helix</keyword>
<protein>
    <submittedName>
        <fullName evidence="3">Uncharacterized protein</fullName>
    </submittedName>
</protein>
<sequence>MANDTDPQVRSTEVDAEPRPAPRRRKTRRWTLMLFAIEVVIVAALVWFSWSGGSWA</sequence>
<feature type="compositionally biased region" description="Polar residues" evidence="1">
    <location>
        <begin position="1"/>
        <end position="11"/>
    </location>
</feature>
<keyword evidence="2" id="KW-0812">Transmembrane</keyword>
<keyword evidence="2" id="KW-0472">Membrane</keyword>